<dbReference type="Gene3D" id="1.20.5.1930">
    <property type="match status" value="1"/>
</dbReference>
<dbReference type="AlphaFoldDB" id="A0A0B2A5R9"/>
<dbReference type="SUPFAM" id="SSF55874">
    <property type="entry name" value="ATPase domain of HSP90 chaperone/DNA topoisomerase II/histidine kinase"/>
    <property type="match status" value="1"/>
</dbReference>
<dbReference type="PROSITE" id="PS50109">
    <property type="entry name" value="HIS_KIN"/>
    <property type="match status" value="1"/>
</dbReference>
<feature type="transmembrane region" description="Helical" evidence="4">
    <location>
        <begin position="12"/>
        <end position="30"/>
    </location>
</feature>
<dbReference type="InterPro" id="IPR017205">
    <property type="entry name" value="Sig_transdc_His_kinase_ChrS"/>
</dbReference>
<feature type="transmembrane region" description="Helical" evidence="4">
    <location>
        <begin position="42"/>
        <end position="63"/>
    </location>
</feature>
<dbReference type="Pfam" id="PF02518">
    <property type="entry name" value="HATPase_c"/>
    <property type="match status" value="1"/>
</dbReference>
<evidence type="ECO:0000256" key="4">
    <source>
        <dbReference type="SAM" id="Phobius"/>
    </source>
</evidence>
<reference evidence="6 7" key="1">
    <citation type="submission" date="2014-11" db="EMBL/GenBank/DDBJ databases">
        <title>Genome sequence of Microbacterium mangrovi MUSC 115(T).</title>
        <authorList>
            <person name="Lee L.-H."/>
        </authorList>
    </citation>
    <scope>NUCLEOTIDE SEQUENCE [LARGE SCALE GENOMIC DNA]</scope>
    <source>
        <strain evidence="6 7">MUSC 115</strain>
    </source>
</reference>
<dbReference type="Pfam" id="PF07730">
    <property type="entry name" value="HisKA_3"/>
    <property type="match status" value="1"/>
</dbReference>
<accession>A0A0B2A5R9</accession>
<dbReference type="Gene3D" id="3.30.565.10">
    <property type="entry name" value="Histidine kinase-like ATPase, C-terminal domain"/>
    <property type="match status" value="1"/>
</dbReference>
<sequence>MTAQPARNRLPAMDLAVDIGFGILLLVSAGRYFTRHPLDGEGVAVLVLAIGSGVSYAIAVLGLDAERPRSDRVVTRQGVGVLVATAFWVPLTIIAPSFAWCAFALFFAVHRVLRGPIAYVVSSIVVVAVSVGLLLVSSGTDPGLVLGPFFGGLVLSAAYAALDRAISSQHGLIAELLTTREQLARSERDAGALAERNRVAGELHDTVVQRTASALLLLEADDQRPGGSSATVAEAREGLRDALVETRRLLHGMVDAGPAAESLAAVLASQAAASGAGFTTDGVARPVDPAVAQALQRVTQEALINARKHAAAENVRVTLTYFPDAVGVDIADDGRGIPGPGDGTEDAAPDGFGIRAMTWRVQSLGGDLTIESRPDGGTVVAARVPASPGEAPG</sequence>
<keyword evidence="1" id="KW-0808">Transferase</keyword>
<feature type="transmembrane region" description="Helical" evidence="4">
    <location>
        <begin position="83"/>
        <end position="109"/>
    </location>
</feature>
<evidence type="ECO:0000259" key="5">
    <source>
        <dbReference type="PROSITE" id="PS50109"/>
    </source>
</evidence>
<gene>
    <name evidence="6" type="ORF">LK09_12510</name>
</gene>
<feature type="domain" description="Histidine kinase" evidence="5">
    <location>
        <begin position="295"/>
        <end position="388"/>
    </location>
</feature>
<comment type="caution">
    <text evidence="6">The sequence shown here is derived from an EMBL/GenBank/DDBJ whole genome shotgun (WGS) entry which is preliminary data.</text>
</comment>
<dbReference type="InterPro" id="IPR036890">
    <property type="entry name" value="HATPase_C_sf"/>
</dbReference>
<dbReference type="InterPro" id="IPR050482">
    <property type="entry name" value="Sensor_HK_TwoCompSys"/>
</dbReference>
<evidence type="ECO:0000256" key="2">
    <source>
        <dbReference type="ARBA" id="ARBA00022777"/>
    </source>
</evidence>
<dbReference type="PANTHER" id="PTHR24421:SF62">
    <property type="entry name" value="SENSORY TRANSDUCTION HISTIDINE KINASE"/>
    <property type="match status" value="1"/>
</dbReference>
<dbReference type="PANTHER" id="PTHR24421">
    <property type="entry name" value="NITRATE/NITRITE SENSOR PROTEIN NARX-RELATED"/>
    <property type="match status" value="1"/>
</dbReference>
<evidence type="ECO:0000256" key="1">
    <source>
        <dbReference type="ARBA" id="ARBA00022679"/>
    </source>
</evidence>
<feature type="transmembrane region" description="Helical" evidence="4">
    <location>
        <begin position="143"/>
        <end position="162"/>
    </location>
</feature>
<dbReference type="InterPro" id="IPR003594">
    <property type="entry name" value="HATPase_dom"/>
</dbReference>
<keyword evidence="4" id="KW-0812">Transmembrane</keyword>
<evidence type="ECO:0000256" key="3">
    <source>
        <dbReference type="ARBA" id="ARBA00023012"/>
    </source>
</evidence>
<feature type="transmembrane region" description="Helical" evidence="4">
    <location>
        <begin position="116"/>
        <end position="137"/>
    </location>
</feature>
<dbReference type="RefSeq" id="WP_039399885.1">
    <property type="nucleotide sequence ID" value="NZ_JTDK01000011.1"/>
</dbReference>
<dbReference type="InterPro" id="IPR011712">
    <property type="entry name" value="Sig_transdc_His_kin_sub3_dim/P"/>
</dbReference>
<proteinExistence type="predicted"/>
<dbReference type="GO" id="GO:0016020">
    <property type="term" value="C:membrane"/>
    <property type="evidence" value="ECO:0007669"/>
    <property type="project" value="InterPro"/>
</dbReference>
<keyword evidence="7" id="KW-1185">Reference proteome</keyword>
<dbReference type="InterPro" id="IPR005467">
    <property type="entry name" value="His_kinase_dom"/>
</dbReference>
<dbReference type="GO" id="GO:0000155">
    <property type="term" value="F:phosphorelay sensor kinase activity"/>
    <property type="evidence" value="ECO:0007669"/>
    <property type="project" value="InterPro"/>
</dbReference>
<protein>
    <recommendedName>
        <fullName evidence="5">Histidine kinase domain-containing protein</fullName>
    </recommendedName>
</protein>
<name>A0A0B2A5R9_9MICO</name>
<keyword evidence="2" id="KW-0418">Kinase</keyword>
<dbReference type="GO" id="GO:0046983">
    <property type="term" value="F:protein dimerization activity"/>
    <property type="evidence" value="ECO:0007669"/>
    <property type="project" value="InterPro"/>
</dbReference>
<dbReference type="STRING" id="1348253.LK09_12510"/>
<keyword evidence="3" id="KW-0902">Two-component regulatory system</keyword>
<evidence type="ECO:0000313" key="6">
    <source>
        <dbReference type="EMBL" id="KHK97099.1"/>
    </source>
</evidence>
<evidence type="ECO:0000313" key="7">
    <source>
        <dbReference type="Proteomes" id="UP000031030"/>
    </source>
</evidence>
<dbReference type="OrthoDB" id="144293at2"/>
<dbReference type="Proteomes" id="UP000031030">
    <property type="component" value="Unassembled WGS sequence"/>
</dbReference>
<keyword evidence="4" id="KW-0472">Membrane</keyword>
<dbReference type="CDD" id="cd16917">
    <property type="entry name" value="HATPase_UhpB-NarQ-NarX-like"/>
    <property type="match status" value="1"/>
</dbReference>
<dbReference type="SMART" id="SM00387">
    <property type="entry name" value="HATPase_c"/>
    <property type="match status" value="1"/>
</dbReference>
<organism evidence="6 7">
    <name type="scientific">Microbacterium mangrovi</name>
    <dbReference type="NCBI Taxonomy" id="1348253"/>
    <lineage>
        <taxon>Bacteria</taxon>
        <taxon>Bacillati</taxon>
        <taxon>Actinomycetota</taxon>
        <taxon>Actinomycetes</taxon>
        <taxon>Micrococcales</taxon>
        <taxon>Microbacteriaceae</taxon>
        <taxon>Microbacterium</taxon>
    </lineage>
</organism>
<dbReference type="PIRSF" id="PIRSF037434">
    <property type="entry name" value="STHK_ChrS"/>
    <property type="match status" value="1"/>
</dbReference>
<dbReference type="EMBL" id="JTDK01000011">
    <property type="protein sequence ID" value="KHK97099.1"/>
    <property type="molecule type" value="Genomic_DNA"/>
</dbReference>
<keyword evidence="4" id="KW-1133">Transmembrane helix</keyword>